<evidence type="ECO:0000313" key="2">
    <source>
        <dbReference type="EMBL" id="RUS73531.1"/>
    </source>
</evidence>
<dbReference type="InterPro" id="IPR000477">
    <property type="entry name" value="RT_dom"/>
</dbReference>
<protein>
    <recommendedName>
        <fullName evidence="1">Reverse transcriptase domain-containing protein</fullName>
    </recommendedName>
</protein>
<sequence length="526" mass="59921">MLGWTRQGVSTNKRQDKILSNDIWNNLKTGLLKTTEEVCGTTRPHRWRRETWWWNEDVDKAITTKRQAFKAWKTGKGTRAEYDAAKRTARHLVHHVRYEADKVVYQNIDPKSSEVFRLANQMRKENADVVGDKPVKNDAGEMSMSVDSKQKAWLEHYERLLNVEFDWDPDHLSDEPPVEGPSNPITIDMVKKAISQMKSGKAAGPSGIVVEMIKAAGDTGASMIHDLTDAIIRDGKVPSDWEQSFIVCLYKGKGDALDRGNYRGLKLTEQVMKVLERIVDSLIRQVVSIDEFQFGFVPGRGTTDAIFVVRQLQEKYLAANKRLYMAFVDLEKAFDRVPRKVIWWALRKLGVEEWTVRLVQGMYANARSQVRVGDGYSEELEVKVGVHQELRRVPLCCKKWVHKKCSGLKRLTKDSDFKCSRCQGTARPIDGRPQSEVQVGSDKLDVVASFCYLGDMLSAAGGCDLATTTRVKTAWKKFKELLPILLSRHLSYKTRGHVYSTCVRSAMLHASETWPLTKFRTRQGHN</sequence>
<dbReference type="Pfam" id="PF00078">
    <property type="entry name" value="RVT_1"/>
    <property type="match status" value="1"/>
</dbReference>
<dbReference type="SUPFAM" id="SSF56672">
    <property type="entry name" value="DNA/RNA polymerases"/>
    <property type="match status" value="1"/>
</dbReference>
<dbReference type="EMBL" id="RQTK01000927">
    <property type="protein sequence ID" value="RUS73531.1"/>
    <property type="molecule type" value="Genomic_DNA"/>
</dbReference>
<keyword evidence="3" id="KW-1185">Reference proteome</keyword>
<dbReference type="STRING" id="188477.A0A433SW39"/>
<dbReference type="InterPro" id="IPR043502">
    <property type="entry name" value="DNA/RNA_pol_sf"/>
</dbReference>
<evidence type="ECO:0000313" key="3">
    <source>
        <dbReference type="Proteomes" id="UP000271974"/>
    </source>
</evidence>
<dbReference type="CDD" id="cd01650">
    <property type="entry name" value="RT_nLTR_like"/>
    <property type="match status" value="1"/>
</dbReference>
<proteinExistence type="predicted"/>
<evidence type="ECO:0000259" key="1">
    <source>
        <dbReference type="Pfam" id="PF00078"/>
    </source>
</evidence>
<gene>
    <name evidence="2" type="ORF">EGW08_018716</name>
</gene>
<dbReference type="AlphaFoldDB" id="A0A433SW39"/>
<reference evidence="2 3" key="1">
    <citation type="submission" date="2019-01" db="EMBL/GenBank/DDBJ databases">
        <title>A draft genome assembly of the solar-powered sea slug Elysia chlorotica.</title>
        <authorList>
            <person name="Cai H."/>
            <person name="Li Q."/>
            <person name="Fang X."/>
            <person name="Li J."/>
            <person name="Curtis N.E."/>
            <person name="Altenburger A."/>
            <person name="Shibata T."/>
            <person name="Feng M."/>
            <person name="Maeda T."/>
            <person name="Schwartz J.A."/>
            <person name="Shigenobu S."/>
            <person name="Lundholm N."/>
            <person name="Nishiyama T."/>
            <person name="Yang H."/>
            <person name="Hasebe M."/>
            <person name="Li S."/>
            <person name="Pierce S.K."/>
            <person name="Wang J."/>
        </authorList>
    </citation>
    <scope>NUCLEOTIDE SEQUENCE [LARGE SCALE GENOMIC DNA]</scope>
    <source>
        <strain evidence="2">EC2010</strain>
        <tissue evidence="2">Whole organism of an adult</tissue>
    </source>
</reference>
<comment type="caution">
    <text evidence="2">The sequence shown here is derived from an EMBL/GenBank/DDBJ whole genome shotgun (WGS) entry which is preliminary data.</text>
</comment>
<dbReference type="PANTHER" id="PTHR19446">
    <property type="entry name" value="REVERSE TRANSCRIPTASES"/>
    <property type="match status" value="1"/>
</dbReference>
<name>A0A433SW39_ELYCH</name>
<dbReference type="Proteomes" id="UP000271974">
    <property type="component" value="Unassembled WGS sequence"/>
</dbReference>
<accession>A0A433SW39</accession>
<organism evidence="2 3">
    <name type="scientific">Elysia chlorotica</name>
    <name type="common">Eastern emerald elysia</name>
    <name type="synonym">Sea slug</name>
    <dbReference type="NCBI Taxonomy" id="188477"/>
    <lineage>
        <taxon>Eukaryota</taxon>
        <taxon>Metazoa</taxon>
        <taxon>Spiralia</taxon>
        <taxon>Lophotrochozoa</taxon>
        <taxon>Mollusca</taxon>
        <taxon>Gastropoda</taxon>
        <taxon>Heterobranchia</taxon>
        <taxon>Euthyneura</taxon>
        <taxon>Panpulmonata</taxon>
        <taxon>Sacoglossa</taxon>
        <taxon>Placobranchoidea</taxon>
        <taxon>Plakobranchidae</taxon>
        <taxon>Elysia</taxon>
    </lineage>
</organism>
<feature type="domain" description="Reverse transcriptase" evidence="1">
    <location>
        <begin position="259"/>
        <end position="388"/>
    </location>
</feature>
<dbReference type="OrthoDB" id="418748at2759"/>